<dbReference type="GO" id="GO:0009279">
    <property type="term" value="C:cell outer membrane"/>
    <property type="evidence" value="ECO:0007669"/>
    <property type="project" value="UniProtKB-SubCell"/>
</dbReference>
<keyword evidence="9" id="KW-1185">Reference proteome</keyword>
<dbReference type="PANTHER" id="PTHR35093:SF8">
    <property type="entry name" value="OUTER MEMBRANE PROTEIN NMB0088-RELATED"/>
    <property type="match status" value="1"/>
</dbReference>
<evidence type="ECO:0000256" key="3">
    <source>
        <dbReference type="ARBA" id="ARBA00022452"/>
    </source>
</evidence>
<proteinExistence type="inferred from homology"/>
<dbReference type="SUPFAM" id="SSF56935">
    <property type="entry name" value="Porins"/>
    <property type="match status" value="1"/>
</dbReference>
<keyword evidence="7" id="KW-0998">Cell outer membrane</keyword>
<gene>
    <name evidence="8" type="ORF">RUM4293_00189</name>
</gene>
<keyword evidence="4" id="KW-0812">Transmembrane</keyword>
<keyword evidence="3" id="KW-1134">Transmembrane beta strand</keyword>
<reference evidence="9" key="1">
    <citation type="submission" date="2015-09" db="EMBL/GenBank/DDBJ databases">
        <authorList>
            <person name="Rodrigo-Torres L."/>
            <person name="Arahal D.R."/>
        </authorList>
    </citation>
    <scope>NUCLEOTIDE SEQUENCE [LARGE SCALE GENOMIC DNA]</scope>
    <source>
        <strain evidence="9">CECT 4293</strain>
    </source>
</reference>
<dbReference type="EMBL" id="CYPS01000008">
    <property type="protein sequence ID" value="CUH41321.1"/>
    <property type="molecule type" value="Genomic_DNA"/>
</dbReference>
<dbReference type="InterPro" id="IPR005017">
    <property type="entry name" value="OMPP1/FadL/TodX"/>
</dbReference>
<name>A0A0P1EJZ4_9RHOB</name>
<sequence length="396" mass="42206">MQVSPHHTFTGTDLQETQREELMKKALLQACAVCVGATGAYAGGLDRSGQGVNILFEEGSVVQFRLGYANPDVSGEQNGVDSGNIAKSFWTPHLAYKHSFTDRLDFALIYDEPYGADVEYPSNYPLSQNPAAAAGGRTDVLRAKADVDAITALVRYKFDGGFSAIGGIRAQRAKANVAVPVVAGYEFESGSEIDFGYVVGVAWERPDIAARVALTYNSKITHDFDSTESINSVPPIPAALVTAQTETEVVTPQSVNLDFQTGVAPKTLLFGSIRWVDWPQTVLAPPVYTAAAQQNLVDYADDTFTYTLGLGYKFTEEFSGAISAGYETSSGSAVSNLGPTDGFWSLGVGGTYSFEQAQISGGIRYTDIGDATTTTGGEFSGNSAWSVGLQLTYTLN</sequence>
<evidence type="ECO:0000256" key="5">
    <source>
        <dbReference type="ARBA" id="ARBA00022729"/>
    </source>
</evidence>
<comment type="subcellular location">
    <subcellularLocation>
        <location evidence="1">Cell outer membrane</location>
        <topology evidence="1">Multi-pass membrane protein</topology>
    </subcellularLocation>
</comment>
<dbReference type="AlphaFoldDB" id="A0A0P1EJZ4"/>
<evidence type="ECO:0000256" key="6">
    <source>
        <dbReference type="ARBA" id="ARBA00023136"/>
    </source>
</evidence>
<comment type="similarity">
    <text evidence="2">Belongs to the OmpP1/FadL family.</text>
</comment>
<dbReference type="Pfam" id="PF03349">
    <property type="entry name" value="Toluene_X"/>
    <property type="match status" value="1"/>
</dbReference>
<organism evidence="8 9">
    <name type="scientific">Ruegeria atlantica</name>
    <dbReference type="NCBI Taxonomy" id="81569"/>
    <lineage>
        <taxon>Bacteria</taxon>
        <taxon>Pseudomonadati</taxon>
        <taxon>Pseudomonadota</taxon>
        <taxon>Alphaproteobacteria</taxon>
        <taxon>Rhodobacterales</taxon>
        <taxon>Roseobacteraceae</taxon>
        <taxon>Ruegeria</taxon>
    </lineage>
</organism>
<dbReference type="Proteomes" id="UP000050786">
    <property type="component" value="Unassembled WGS sequence"/>
</dbReference>
<dbReference type="PANTHER" id="PTHR35093">
    <property type="entry name" value="OUTER MEMBRANE PROTEIN NMB0088-RELATED"/>
    <property type="match status" value="1"/>
</dbReference>
<protein>
    <submittedName>
        <fullName evidence="8">Outer membrane protein transport protein (OMPP1/FadL/TodX)</fullName>
    </submittedName>
</protein>
<evidence type="ECO:0000256" key="2">
    <source>
        <dbReference type="ARBA" id="ARBA00008163"/>
    </source>
</evidence>
<keyword evidence="6" id="KW-0472">Membrane</keyword>
<evidence type="ECO:0000313" key="8">
    <source>
        <dbReference type="EMBL" id="CUH41321.1"/>
    </source>
</evidence>
<evidence type="ECO:0000256" key="4">
    <source>
        <dbReference type="ARBA" id="ARBA00022692"/>
    </source>
</evidence>
<evidence type="ECO:0000256" key="7">
    <source>
        <dbReference type="ARBA" id="ARBA00023237"/>
    </source>
</evidence>
<evidence type="ECO:0000313" key="9">
    <source>
        <dbReference type="Proteomes" id="UP000050786"/>
    </source>
</evidence>
<keyword evidence="5" id="KW-0732">Signal</keyword>
<accession>A0A0P1EJZ4</accession>
<evidence type="ECO:0000256" key="1">
    <source>
        <dbReference type="ARBA" id="ARBA00004571"/>
    </source>
</evidence>
<dbReference type="Gene3D" id="2.40.160.60">
    <property type="entry name" value="Outer membrane protein transport protein (OMPP1/FadL/TodX)"/>
    <property type="match status" value="1"/>
</dbReference>
<dbReference type="GO" id="GO:0015483">
    <property type="term" value="F:long-chain fatty acid transporting porin activity"/>
    <property type="evidence" value="ECO:0007669"/>
    <property type="project" value="TreeGrafter"/>
</dbReference>